<evidence type="ECO:0000313" key="1">
    <source>
        <dbReference type="EMBL" id="MDZ5663609.1"/>
    </source>
</evidence>
<dbReference type="EMBL" id="JAXQPW010000007">
    <property type="protein sequence ID" value="MDZ5663609.1"/>
    <property type="molecule type" value="Genomic_DNA"/>
</dbReference>
<protein>
    <recommendedName>
        <fullName evidence="3">DUF3558 domain-containing protein</fullName>
    </recommendedName>
</protein>
<gene>
    <name evidence="1" type="ORF">SFC79_17675</name>
</gene>
<evidence type="ECO:0000313" key="2">
    <source>
        <dbReference type="Proteomes" id="UP001291999"/>
    </source>
</evidence>
<proteinExistence type="predicted"/>
<dbReference type="Proteomes" id="UP001291999">
    <property type="component" value="Unassembled WGS sequence"/>
</dbReference>
<reference evidence="1 2" key="1">
    <citation type="submission" date="2023-11" db="EMBL/GenBank/DDBJ databases">
        <title>Novel species in genus Nocardioides.</title>
        <authorList>
            <person name="Zhou H."/>
        </authorList>
    </citation>
    <scope>NUCLEOTIDE SEQUENCE [LARGE SCALE GENOMIC DNA]</scope>
    <source>
        <strain evidence="1 2">S-58</strain>
    </source>
</reference>
<name>A0ABU5KGM5_9ACTN</name>
<accession>A0ABU5KGM5</accession>
<dbReference type="RefSeq" id="WP_322425352.1">
    <property type="nucleotide sequence ID" value="NZ_JAXQPW010000007.1"/>
</dbReference>
<keyword evidence="2" id="KW-1185">Reference proteome</keyword>
<organism evidence="1 2">
    <name type="scientific">Nocardioides renjunii</name>
    <dbReference type="NCBI Taxonomy" id="3095075"/>
    <lineage>
        <taxon>Bacteria</taxon>
        <taxon>Bacillati</taxon>
        <taxon>Actinomycetota</taxon>
        <taxon>Actinomycetes</taxon>
        <taxon>Propionibacteriales</taxon>
        <taxon>Nocardioidaceae</taxon>
        <taxon>Nocardioides</taxon>
    </lineage>
</organism>
<evidence type="ECO:0008006" key="3">
    <source>
        <dbReference type="Google" id="ProtNLM"/>
    </source>
</evidence>
<comment type="caution">
    <text evidence="1">The sequence shown here is derived from an EMBL/GenBank/DDBJ whole genome shotgun (WGS) entry which is preliminary data.</text>
</comment>
<sequence>MRFRTVLVGALVVIAVAVGGMVASSWTDISALVSGVRASSELCSTFDEDERLDLMGVETPTRMLDVEGSLDPYTCRWSTSDPSQGSFVQVVSAPAEQWAASVATALASQPPAGDPRRVRQLRRAAAQPIATGADGCRFARRLFRLGGAPDGAPRLVAESLSTTGEPMMMAQSCVDGRYAAVMVAKPAVAVDQALARRTDRALRRLEESPRD</sequence>